<feature type="region of interest" description="Disordered" evidence="1">
    <location>
        <begin position="47"/>
        <end position="118"/>
    </location>
</feature>
<dbReference type="EMBL" id="JAINUG010000214">
    <property type="protein sequence ID" value="KAJ8387255.1"/>
    <property type="molecule type" value="Genomic_DNA"/>
</dbReference>
<evidence type="ECO:0000256" key="1">
    <source>
        <dbReference type="SAM" id="MobiDB-lite"/>
    </source>
</evidence>
<proteinExistence type="predicted"/>
<sequence>MFPRLILCRRLRLWRDRPRLRGACAGCRRNADVGRRSCAAEQVGGVGEREGAAVGCTRPQRRASPSPSSGRKERVKTKRRFSDESVCDGPALTTHSPTLTEKALKLTSATPRGVSEGH</sequence>
<evidence type="ECO:0000313" key="3">
    <source>
        <dbReference type="Proteomes" id="UP001221898"/>
    </source>
</evidence>
<gene>
    <name evidence="2" type="ORF">AAFF_G00158780</name>
</gene>
<evidence type="ECO:0000313" key="2">
    <source>
        <dbReference type="EMBL" id="KAJ8387255.1"/>
    </source>
</evidence>
<keyword evidence="3" id="KW-1185">Reference proteome</keyword>
<comment type="caution">
    <text evidence="2">The sequence shown here is derived from an EMBL/GenBank/DDBJ whole genome shotgun (WGS) entry which is preliminary data.</text>
</comment>
<dbReference type="AlphaFoldDB" id="A0AAD7W8E3"/>
<accession>A0AAD7W8E3</accession>
<reference evidence="2" key="1">
    <citation type="journal article" date="2023" name="Science">
        <title>Genome structures resolve the early diversification of teleost fishes.</title>
        <authorList>
            <person name="Parey E."/>
            <person name="Louis A."/>
            <person name="Montfort J."/>
            <person name="Bouchez O."/>
            <person name="Roques C."/>
            <person name="Iampietro C."/>
            <person name="Lluch J."/>
            <person name="Castinel A."/>
            <person name="Donnadieu C."/>
            <person name="Desvignes T."/>
            <person name="Floi Bucao C."/>
            <person name="Jouanno E."/>
            <person name="Wen M."/>
            <person name="Mejri S."/>
            <person name="Dirks R."/>
            <person name="Jansen H."/>
            <person name="Henkel C."/>
            <person name="Chen W.J."/>
            <person name="Zahm M."/>
            <person name="Cabau C."/>
            <person name="Klopp C."/>
            <person name="Thompson A.W."/>
            <person name="Robinson-Rechavi M."/>
            <person name="Braasch I."/>
            <person name="Lecointre G."/>
            <person name="Bobe J."/>
            <person name="Postlethwait J.H."/>
            <person name="Berthelot C."/>
            <person name="Roest Crollius H."/>
            <person name="Guiguen Y."/>
        </authorList>
    </citation>
    <scope>NUCLEOTIDE SEQUENCE</scope>
    <source>
        <strain evidence="2">NC1722</strain>
    </source>
</reference>
<organism evidence="2 3">
    <name type="scientific">Aldrovandia affinis</name>
    <dbReference type="NCBI Taxonomy" id="143900"/>
    <lineage>
        <taxon>Eukaryota</taxon>
        <taxon>Metazoa</taxon>
        <taxon>Chordata</taxon>
        <taxon>Craniata</taxon>
        <taxon>Vertebrata</taxon>
        <taxon>Euteleostomi</taxon>
        <taxon>Actinopterygii</taxon>
        <taxon>Neopterygii</taxon>
        <taxon>Teleostei</taxon>
        <taxon>Notacanthiformes</taxon>
        <taxon>Halosauridae</taxon>
        <taxon>Aldrovandia</taxon>
    </lineage>
</organism>
<name>A0AAD7W8E3_9TELE</name>
<dbReference type="Proteomes" id="UP001221898">
    <property type="component" value="Unassembled WGS sequence"/>
</dbReference>
<protein>
    <submittedName>
        <fullName evidence="2">Uncharacterized protein</fullName>
    </submittedName>
</protein>